<dbReference type="EMBL" id="FUXK01000010">
    <property type="protein sequence ID" value="SJZ79949.1"/>
    <property type="molecule type" value="Genomic_DNA"/>
</dbReference>
<sequence>MLFTYDFKKHDKLIGAGKERVAFELLLAVSYCDREASFYGCYF</sequence>
<evidence type="ECO:0000313" key="1">
    <source>
        <dbReference type="EMBL" id="SJZ79949.1"/>
    </source>
</evidence>
<dbReference type="AlphaFoldDB" id="A0A1T4NL00"/>
<proteinExistence type="predicted"/>
<evidence type="ECO:0000313" key="2">
    <source>
        <dbReference type="Proteomes" id="UP000190065"/>
    </source>
</evidence>
<organism evidence="1 2">
    <name type="scientific">Segatella oulorum</name>
    <dbReference type="NCBI Taxonomy" id="28136"/>
    <lineage>
        <taxon>Bacteria</taxon>
        <taxon>Pseudomonadati</taxon>
        <taxon>Bacteroidota</taxon>
        <taxon>Bacteroidia</taxon>
        <taxon>Bacteroidales</taxon>
        <taxon>Prevotellaceae</taxon>
        <taxon>Segatella</taxon>
    </lineage>
</organism>
<protein>
    <submittedName>
        <fullName evidence="1">Uncharacterized protein</fullName>
    </submittedName>
</protein>
<name>A0A1T4NL00_9BACT</name>
<dbReference type="Proteomes" id="UP000190065">
    <property type="component" value="Unassembled WGS sequence"/>
</dbReference>
<gene>
    <name evidence="1" type="ORF">SAMN02745202_01119</name>
</gene>
<accession>A0A1T4NL00</accession>
<reference evidence="1 2" key="1">
    <citation type="submission" date="2017-02" db="EMBL/GenBank/DDBJ databases">
        <authorList>
            <person name="Peterson S.W."/>
        </authorList>
    </citation>
    <scope>NUCLEOTIDE SEQUENCE [LARGE SCALE GENOMIC DNA]</scope>
    <source>
        <strain evidence="1 2">ATCC 43324</strain>
    </source>
</reference>